<sequence length="231" mass="23953">MPVPVYTDSPITAAAKPSGVTPQTAAPAGMPKQPAPTPTSATTTQQPSYPAAQPGAVPTLPTPTAAAQAYAPASNGPAPPQPGAAPVSIPPPPKAGEKYQPPQQTPAPQPATMPYPQQMSVPSPTATHPSQQRGTSTAAIPQPSPFGAQLPVGLGGQDGQSLQHPPGYHQNANASELDRYQRSAIQQSEFDGKTGEESEEGIWGTAKKWAQQTGEKLVTAEHEVWKKINKE</sequence>
<evidence type="ECO:0000313" key="3">
    <source>
        <dbReference type="Proteomes" id="UP001295740"/>
    </source>
</evidence>
<reference evidence="2" key="1">
    <citation type="submission" date="2023-10" db="EMBL/GenBank/DDBJ databases">
        <authorList>
            <person name="Hackl T."/>
        </authorList>
    </citation>
    <scope>NUCLEOTIDE SEQUENCE</scope>
</reference>
<dbReference type="Proteomes" id="UP001295740">
    <property type="component" value="Unassembled WGS sequence"/>
</dbReference>
<proteinExistence type="predicted"/>
<feature type="compositionally biased region" description="Pro residues" evidence="1">
    <location>
        <begin position="103"/>
        <end position="113"/>
    </location>
</feature>
<feature type="compositionally biased region" description="Polar residues" evidence="1">
    <location>
        <begin position="120"/>
        <end position="139"/>
    </location>
</feature>
<comment type="caution">
    <text evidence="2">The sequence shown here is derived from an EMBL/GenBank/DDBJ whole genome shotgun (WGS) entry which is preliminary data.</text>
</comment>
<protein>
    <submittedName>
        <fullName evidence="2">Uu.00g059530.m01.CDS01</fullName>
    </submittedName>
</protein>
<keyword evidence="3" id="KW-1185">Reference proteome</keyword>
<feature type="compositionally biased region" description="Low complexity" evidence="1">
    <location>
        <begin position="38"/>
        <end position="76"/>
    </location>
</feature>
<dbReference type="EMBL" id="CAUWAG010000013">
    <property type="protein sequence ID" value="CAJ2510053.1"/>
    <property type="molecule type" value="Genomic_DNA"/>
</dbReference>
<organism evidence="2 3">
    <name type="scientific">Anthostomella pinea</name>
    <dbReference type="NCBI Taxonomy" id="933095"/>
    <lineage>
        <taxon>Eukaryota</taxon>
        <taxon>Fungi</taxon>
        <taxon>Dikarya</taxon>
        <taxon>Ascomycota</taxon>
        <taxon>Pezizomycotina</taxon>
        <taxon>Sordariomycetes</taxon>
        <taxon>Xylariomycetidae</taxon>
        <taxon>Xylariales</taxon>
        <taxon>Xylariaceae</taxon>
        <taxon>Anthostomella</taxon>
    </lineage>
</organism>
<accession>A0AAI8YM89</accession>
<feature type="compositionally biased region" description="Pro residues" evidence="1">
    <location>
        <begin position="77"/>
        <end position="94"/>
    </location>
</feature>
<evidence type="ECO:0000256" key="1">
    <source>
        <dbReference type="SAM" id="MobiDB-lite"/>
    </source>
</evidence>
<name>A0AAI8YM89_9PEZI</name>
<dbReference type="AlphaFoldDB" id="A0AAI8YM89"/>
<evidence type="ECO:0000313" key="2">
    <source>
        <dbReference type="EMBL" id="CAJ2510053.1"/>
    </source>
</evidence>
<gene>
    <name evidence="2" type="ORF">KHLLAP_LOCUS10521</name>
</gene>
<feature type="region of interest" description="Disordered" evidence="1">
    <location>
        <begin position="1"/>
        <end position="176"/>
    </location>
</feature>